<sequence length="835" mass="90776">MAAADLWSYESNGRGAVEGSSGGDPHRRSRARWGMSRSYFRVHGHGPSAAQYARPAAQKRRGWPRGSGDDLPQPVHFVGGSAAAAGSCAASSGGPESSRVPGPCGPPRQAVSPPPKAGSLASNAVVANMMKRMNYTEGSGLGKNGQGIVAPIELALRPKNAGLGTIEGPAETADNWPRWDDAAGGAKKRSAVRAQKRDGEEISNEIILSRPLEKGSAIEAVVNIQNALAQAASCGEGNQCYYGEKMAAIAEAMEWVQQESASGTLTAGKLITKFKDLKEKYPREYAAFCLADAAREMVAPPLRTLFREWDPLRDPSRGLGAVTALRDLLPDDGSAASPFAALVDDVVAGPALASAASEAWDARDYESMLAFLEAWCDTLPLAAVQRLLDQVVVPKLAAAVGAWEPRWDPDPPCHAWVLPWAQLLARRCWPELERGVYAAVRRKLGARWLGGTRHAPAPTTTWWRRGRTPSPRDVGRTSVAPYLRGGLRALRLAPPTAQAEHAAFRAVMRWASIVEARDVARLLDEEFFGRWLDALRRWLLNARPEAQEAVAWHEGWRRLMTPELLADERVRVPLEAGLVMIRRWEQGLPIGRSGQRGAHAGEARSCSDRSRRRGNIYANKVNLLWALADPLEPNLLSSKLIQVDQISNPTGGWITSDLDRVHCLELIRRAGMACPTTSLSHKSLCSTVTQWFLSMALDNTLPTALAANGKPLHLAAIDLPMETRLSSTALESRPRKAASWHTNQQSVSDRYPNWCIFKAIILATLVLLARHISEAPASSPSGLALIPYIVKNKQEPLPPEPSVMTRCIWFISVKQHGDSVASSASFRVSFKTSNS</sequence>
<reference evidence="4 5" key="1">
    <citation type="journal article" date="2019" name="Sci. Rep.">
        <title>A high-quality genome of Eragrostis curvula grass provides insights into Poaceae evolution and supports new strategies to enhance forage quality.</title>
        <authorList>
            <person name="Carballo J."/>
            <person name="Santos B.A.C.M."/>
            <person name="Zappacosta D."/>
            <person name="Garbus I."/>
            <person name="Selva J.P."/>
            <person name="Gallo C.A."/>
            <person name="Diaz A."/>
            <person name="Albertini E."/>
            <person name="Caccamo M."/>
            <person name="Echenique V."/>
        </authorList>
    </citation>
    <scope>NUCLEOTIDE SEQUENCE [LARGE SCALE GENOMIC DNA]</scope>
    <source>
        <strain evidence="5">cv. Victoria</strain>
        <tissue evidence="4">Leaf</tissue>
    </source>
</reference>
<dbReference type="SMART" id="SM00443">
    <property type="entry name" value="G_patch"/>
    <property type="match status" value="1"/>
</dbReference>
<dbReference type="EMBL" id="RWGY01000031">
    <property type="protein sequence ID" value="TVU15278.1"/>
    <property type="molecule type" value="Genomic_DNA"/>
</dbReference>
<evidence type="ECO:0000256" key="2">
    <source>
        <dbReference type="SAM" id="MobiDB-lite"/>
    </source>
</evidence>
<dbReference type="GO" id="GO:0003676">
    <property type="term" value="F:nucleic acid binding"/>
    <property type="evidence" value="ECO:0007669"/>
    <property type="project" value="InterPro"/>
</dbReference>
<dbReference type="GO" id="GO:0000390">
    <property type="term" value="P:spliceosomal complex disassembly"/>
    <property type="evidence" value="ECO:0007669"/>
    <property type="project" value="InterPro"/>
</dbReference>
<dbReference type="InterPro" id="IPR045211">
    <property type="entry name" value="TFP11/STIP/Ntr1"/>
</dbReference>
<evidence type="ECO:0000313" key="5">
    <source>
        <dbReference type="Proteomes" id="UP000324897"/>
    </source>
</evidence>
<evidence type="ECO:0000259" key="3">
    <source>
        <dbReference type="PROSITE" id="PS50174"/>
    </source>
</evidence>
<feature type="region of interest" description="Disordered" evidence="2">
    <location>
        <begin position="168"/>
        <end position="189"/>
    </location>
</feature>
<dbReference type="InterPro" id="IPR022783">
    <property type="entry name" value="GCFC_dom"/>
</dbReference>
<feature type="compositionally biased region" description="Low complexity" evidence="2">
    <location>
        <begin position="79"/>
        <end position="98"/>
    </location>
</feature>
<dbReference type="PANTHER" id="PTHR23329:SF16">
    <property type="entry name" value="G-PATCH DOMAIN-CONTAINING PROTEIN"/>
    <property type="match status" value="1"/>
</dbReference>
<dbReference type="GO" id="GO:0071008">
    <property type="term" value="C:U2-type post-mRNA release spliceosomal complex"/>
    <property type="evidence" value="ECO:0007669"/>
    <property type="project" value="TreeGrafter"/>
</dbReference>
<dbReference type="AlphaFoldDB" id="A0A5J9TWQ8"/>
<evidence type="ECO:0000313" key="4">
    <source>
        <dbReference type="EMBL" id="TVU15278.1"/>
    </source>
</evidence>
<dbReference type="Proteomes" id="UP000324897">
    <property type="component" value="Unassembled WGS sequence"/>
</dbReference>
<comment type="caution">
    <text evidence="4">The sequence shown here is derived from an EMBL/GenBank/DDBJ whole genome shotgun (WGS) entry which is preliminary data.</text>
</comment>
<dbReference type="InterPro" id="IPR000467">
    <property type="entry name" value="G_patch_dom"/>
</dbReference>
<feature type="region of interest" description="Disordered" evidence="2">
    <location>
        <begin position="44"/>
        <end position="119"/>
    </location>
</feature>
<accession>A0A5J9TWQ8</accession>
<dbReference type="PANTHER" id="PTHR23329">
    <property type="entry name" value="TUFTELIN-INTERACTING PROTEIN 11-RELATED"/>
    <property type="match status" value="1"/>
</dbReference>
<protein>
    <recommendedName>
        <fullName evidence="3">G-patch domain-containing protein</fullName>
    </recommendedName>
</protein>
<dbReference type="OrthoDB" id="585373at2759"/>
<keyword evidence="5" id="KW-1185">Reference proteome</keyword>
<proteinExistence type="inferred from homology"/>
<feature type="region of interest" description="Disordered" evidence="2">
    <location>
        <begin position="1"/>
        <end position="30"/>
    </location>
</feature>
<dbReference type="Pfam" id="PF01585">
    <property type="entry name" value="G-patch"/>
    <property type="match status" value="1"/>
</dbReference>
<comment type="similarity">
    <text evidence="1">Belongs to the TFP11/STIP family.</text>
</comment>
<feature type="domain" description="G-patch" evidence="3">
    <location>
        <begin position="122"/>
        <end position="168"/>
    </location>
</feature>
<feature type="non-terminal residue" evidence="4">
    <location>
        <position position="1"/>
    </location>
</feature>
<gene>
    <name evidence="4" type="ORF">EJB05_38789</name>
</gene>
<dbReference type="PROSITE" id="PS50174">
    <property type="entry name" value="G_PATCH"/>
    <property type="match status" value="1"/>
</dbReference>
<organism evidence="4 5">
    <name type="scientific">Eragrostis curvula</name>
    <name type="common">weeping love grass</name>
    <dbReference type="NCBI Taxonomy" id="38414"/>
    <lineage>
        <taxon>Eukaryota</taxon>
        <taxon>Viridiplantae</taxon>
        <taxon>Streptophyta</taxon>
        <taxon>Embryophyta</taxon>
        <taxon>Tracheophyta</taxon>
        <taxon>Spermatophyta</taxon>
        <taxon>Magnoliopsida</taxon>
        <taxon>Liliopsida</taxon>
        <taxon>Poales</taxon>
        <taxon>Poaceae</taxon>
        <taxon>PACMAD clade</taxon>
        <taxon>Chloridoideae</taxon>
        <taxon>Eragrostideae</taxon>
        <taxon>Eragrostidinae</taxon>
        <taxon>Eragrostis</taxon>
    </lineage>
</organism>
<name>A0A5J9TWQ8_9POAL</name>
<evidence type="ECO:0000256" key="1">
    <source>
        <dbReference type="ARBA" id="ARBA00010900"/>
    </source>
</evidence>
<dbReference type="Pfam" id="PF07842">
    <property type="entry name" value="GCFC"/>
    <property type="match status" value="1"/>
</dbReference>
<dbReference type="Gramene" id="TVU15278">
    <property type="protein sequence ID" value="TVU15278"/>
    <property type="gene ID" value="EJB05_38789"/>
</dbReference>